<proteinExistence type="inferred from homology"/>
<dbReference type="SUPFAM" id="SSF52540">
    <property type="entry name" value="P-loop containing nucleoside triphosphate hydrolases"/>
    <property type="match status" value="2"/>
</dbReference>
<keyword evidence="9 11" id="KW-0067">ATP-binding</keyword>
<evidence type="ECO:0000256" key="9">
    <source>
        <dbReference type="ARBA" id="ARBA00022840"/>
    </source>
</evidence>
<evidence type="ECO:0000256" key="7">
    <source>
        <dbReference type="ARBA" id="ARBA00022759"/>
    </source>
</evidence>
<keyword evidence="10 11" id="KW-0238">DNA-binding</keyword>
<dbReference type="Pfam" id="PF18766">
    <property type="entry name" value="SWI2_SNF2"/>
    <property type="match status" value="1"/>
</dbReference>
<dbReference type="GO" id="GO:0004519">
    <property type="term" value="F:endonuclease activity"/>
    <property type="evidence" value="ECO:0007669"/>
    <property type="project" value="UniProtKB-KW"/>
</dbReference>
<dbReference type="SMART" id="SM00487">
    <property type="entry name" value="DEXDc"/>
    <property type="match status" value="1"/>
</dbReference>
<dbReference type="Pfam" id="PF04313">
    <property type="entry name" value="HSDR_N"/>
    <property type="match status" value="1"/>
</dbReference>
<dbReference type="Proteomes" id="UP001315967">
    <property type="component" value="Chromosome"/>
</dbReference>
<dbReference type="InterPro" id="IPR007409">
    <property type="entry name" value="Restrct_endonuc_type1_HsdR_N"/>
</dbReference>
<dbReference type="InterPro" id="IPR040980">
    <property type="entry name" value="SWI2_SNF2"/>
</dbReference>
<dbReference type="NCBIfam" id="TIGR00348">
    <property type="entry name" value="hsdR"/>
    <property type="match status" value="1"/>
</dbReference>
<name>A0ABY5P7L9_9LACT</name>
<evidence type="ECO:0000256" key="3">
    <source>
        <dbReference type="ARBA" id="ARBA00011296"/>
    </source>
</evidence>
<evidence type="ECO:0000259" key="12">
    <source>
        <dbReference type="PROSITE" id="PS51192"/>
    </source>
</evidence>
<dbReference type="Gene3D" id="1.20.58.910">
    <property type="match status" value="1"/>
</dbReference>
<protein>
    <recommendedName>
        <fullName evidence="11">Type I restriction enzyme endonuclease subunit</fullName>
        <shortName evidence="11">R protein</shortName>
        <ecNumber evidence="11">3.1.21.3</ecNumber>
    </recommendedName>
    <alternativeName>
        <fullName evidence="11">Type-1 restriction enzyme R protein</fullName>
    </alternativeName>
</protein>
<evidence type="ECO:0000313" key="13">
    <source>
        <dbReference type="EMBL" id="UUX34718.1"/>
    </source>
</evidence>
<keyword evidence="5 11" id="KW-0547">Nucleotide-binding</keyword>
<feature type="domain" description="Helicase ATP-binding" evidence="12">
    <location>
        <begin position="273"/>
        <end position="445"/>
    </location>
</feature>
<accession>A0ABY5P7L9</accession>
<dbReference type="InterPro" id="IPR014001">
    <property type="entry name" value="Helicase_ATP-bd"/>
</dbReference>
<comment type="function">
    <text evidence="11">Subunit R is required for both nuclease and ATPase activities, but not for modification.</text>
</comment>
<dbReference type="Pfam" id="PF22679">
    <property type="entry name" value="T1R_D3-like"/>
    <property type="match status" value="1"/>
</dbReference>
<dbReference type="InterPro" id="IPR055180">
    <property type="entry name" value="HsdR_RecA-like_helicase_dom_2"/>
</dbReference>
<organism evidence="13 14">
    <name type="scientific">Fundicoccus culcitae</name>
    <dbReference type="NCBI Taxonomy" id="2969821"/>
    <lineage>
        <taxon>Bacteria</taxon>
        <taxon>Bacillati</taxon>
        <taxon>Bacillota</taxon>
        <taxon>Bacilli</taxon>
        <taxon>Lactobacillales</taxon>
        <taxon>Aerococcaceae</taxon>
        <taxon>Fundicoccus</taxon>
    </lineage>
</organism>
<dbReference type="EMBL" id="CP102453">
    <property type="protein sequence ID" value="UUX34718.1"/>
    <property type="molecule type" value="Genomic_DNA"/>
</dbReference>
<dbReference type="InterPro" id="IPR051268">
    <property type="entry name" value="Type-I_R_enzyme_R_subunit"/>
</dbReference>
<evidence type="ECO:0000256" key="1">
    <source>
        <dbReference type="ARBA" id="ARBA00000851"/>
    </source>
</evidence>
<dbReference type="InterPro" id="IPR022625">
    <property type="entry name" value="TypeI_RM_Rsu_C"/>
</dbReference>
<dbReference type="Pfam" id="PF12008">
    <property type="entry name" value="EcoR124_C"/>
    <property type="match status" value="1"/>
</dbReference>
<dbReference type="PANTHER" id="PTHR30195:SF16">
    <property type="entry name" value="TYPE I RESTRICTION ENZYME ENDONUCLEASE SUBUNIT"/>
    <property type="match status" value="1"/>
</dbReference>
<evidence type="ECO:0000313" key="14">
    <source>
        <dbReference type="Proteomes" id="UP001315967"/>
    </source>
</evidence>
<evidence type="ECO:0000256" key="10">
    <source>
        <dbReference type="ARBA" id="ARBA00023125"/>
    </source>
</evidence>
<dbReference type="PROSITE" id="PS51192">
    <property type="entry name" value="HELICASE_ATP_BIND_1"/>
    <property type="match status" value="1"/>
</dbReference>
<dbReference type="CDD" id="cd22332">
    <property type="entry name" value="HsdR_N"/>
    <property type="match status" value="1"/>
</dbReference>
<dbReference type="Gene3D" id="3.90.1570.50">
    <property type="match status" value="1"/>
</dbReference>
<dbReference type="InterPro" id="IPR027417">
    <property type="entry name" value="P-loop_NTPase"/>
</dbReference>
<dbReference type="PANTHER" id="PTHR30195">
    <property type="entry name" value="TYPE I SITE-SPECIFIC DEOXYRIBONUCLEASE PROTEIN SUBUNIT M AND R"/>
    <property type="match status" value="1"/>
</dbReference>
<comment type="similarity">
    <text evidence="2 11">Belongs to the HsdR family.</text>
</comment>
<comment type="catalytic activity">
    <reaction evidence="1 11">
        <text>Endonucleolytic cleavage of DNA to give random double-stranded fragments with terminal 5'-phosphates, ATP is simultaneously hydrolyzed.</text>
        <dbReference type="EC" id="3.1.21.3"/>
    </reaction>
</comment>
<keyword evidence="7 13" id="KW-0255">Endonuclease</keyword>
<dbReference type="EC" id="3.1.21.3" evidence="11"/>
<sequence>MVNQSILEKQMEDNLIKQLTEGESKWKYRDNLKTEDDLWNNIREKININNPRDLKENPLTDQEFEQVKNKLIFTTFYDAAVWLQGENGICRIALQREDARLGTVHLMILNQNDIAAGTSDYEIINQFRTGKASEDDRSRRFDVTMLINGLPMIQIELKSRSESYMDAFRQILKYQKLGAYKGVFSTLQMFVVSNGTDTRYIAPASESKFNPKFLARWVDKENRPVTKLTEFAEHVLTFPQAHKMVAEYTVLDKDRRSLILLRPYQIHALEAVKAASYRRESGYVWHTTGSGKTLTSYKVARNLLKIPALDKTIFIVDRIDLDQQTTGSFESYANDDSIEIDSTSNVNDLIKKLLSNDRSLIVTTIQKLNFVMKRFEGKEDTPRYKKITSLNLAFVVDECHRAVSPKKKQEIETFFYQSIWFGFTGTPIFAENARSILGDLARTTDELYGKCLHQYTVKEAIHDEAVLGFNVEYKSTINEDVLNDIADKSISKVNVMSLTNIEKESYIGKEVFEHDNHMLKVVESIVNESRAKLGIGYGQSGESYTAILTTSSISKAQRYYDLFMEVINGKSEVKVSKYVKEYLPDFPKVAITYSISENEEASIDNQAKMAESMKDYNKMFNTAFTMETIRGYNSDINNRLARKHELYQYRKEQLDIVIVVDRLLTGFDAPCLSTIFIDRQPMKPQDIIQAFSRTNRLFDSYKKYGQIVTFQTPATFSQRVEDAIILYSNGGEKEVLAPKWEETQKVFVQTLKELKEIAATPEAVDEIPKEKWKVFAKAFQQFDKNFASLQVYSDFNADKLEEKYGISWNEVEEFKGKYENVLERLKAERGDSGGTEEDDFDIAYELKSVQTTEINYQYILRLMQAFTPSKENPNYKENQTEENIHEIRTYIDRFKETNPKLGEMMEILLNDLLADSEAFINEDIIAVLFDRIEKHRTHEIKEFSNQFGVSEDDLLYVVSNYNANKTRQIGESELIKNSDIEVYKKQANTSINKLKYNSLLRKEYKKMIEEEIEPYEYERLS</sequence>
<reference evidence="13 14" key="1">
    <citation type="submission" date="2022-08" db="EMBL/GenBank/DDBJ databases">
        <title>Aerococcaceae sp. nov isolated from spoiled eye mask.</title>
        <authorList>
            <person name="Zhou G."/>
            <person name="Xie X.-B."/>
            <person name="Shi Q.-S."/>
            <person name="Wang Y.-S."/>
            <person name="Wen X."/>
            <person name="Peng H."/>
            <person name="Yang X.-J."/>
            <person name="Tao H.-B."/>
            <person name="Huang X.-M."/>
        </authorList>
    </citation>
    <scope>NUCLEOTIDE SEQUENCE [LARGE SCALE GENOMIC DNA]</scope>
    <source>
        <strain evidence="14">DM20194951</strain>
    </source>
</reference>
<dbReference type="CDD" id="cd18800">
    <property type="entry name" value="SF2_C_EcoR124I-like"/>
    <property type="match status" value="1"/>
</dbReference>
<evidence type="ECO:0000256" key="2">
    <source>
        <dbReference type="ARBA" id="ARBA00008598"/>
    </source>
</evidence>
<dbReference type="InterPro" id="IPR004473">
    <property type="entry name" value="Restrct_endonuc_typeI_HsdR"/>
</dbReference>
<evidence type="ECO:0000256" key="4">
    <source>
        <dbReference type="ARBA" id="ARBA00022722"/>
    </source>
</evidence>
<dbReference type="RefSeq" id="WP_313794219.1">
    <property type="nucleotide sequence ID" value="NZ_CP102453.1"/>
</dbReference>
<evidence type="ECO:0000256" key="5">
    <source>
        <dbReference type="ARBA" id="ARBA00022741"/>
    </source>
</evidence>
<keyword evidence="8 11" id="KW-0378">Hydrolase</keyword>
<evidence type="ECO:0000256" key="8">
    <source>
        <dbReference type="ARBA" id="ARBA00022801"/>
    </source>
</evidence>
<keyword evidence="14" id="KW-1185">Reference proteome</keyword>
<keyword evidence="4" id="KW-0540">Nuclease</keyword>
<comment type="subunit">
    <text evidence="3 11">The type I restriction/modification system is composed of three polypeptides R, M and S.</text>
</comment>
<gene>
    <name evidence="13" type="ORF">NRE15_03445</name>
</gene>
<keyword evidence="6 11" id="KW-0680">Restriction system</keyword>
<evidence type="ECO:0000256" key="11">
    <source>
        <dbReference type="RuleBase" id="RU364115"/>
    </source>
</evidence>
<evidence type="ECO:0000256" key="6">
    <source>
        <dbReference type="ARBA" id="ARBA00022747"/>
    </source>
</evidence>
<dbReference type="Gene3D" id="3.40.50.300">
    <property type="entry name" value="P-loop containing nucleotide triphosphate hydrolases"/>
    <property type="match status" value="2"/>
</dbReference>